<organism evidence="2 3">
    <name type="scientific">Phocaeicola dorei</name>
    <dbReference type="NCBI Taxonomy" id="357276"/>
    <lineage>
        <taxon>Bacteria</taxon>
        <taxon>Pseudomonadati</taxon>
        <taxon>Bacteroidota</taxon>
        <taxon>Bacteroidia</taxon>
        <taxon>Bacteroidales</taxon>
        <taxon>Bacteroidaceae</taxon>
        <taxon>Phocaeicola</taxon>
    </lineage>
</organism>
<accession>A0AAX2QWS2</accession>
<dbReference type="Proteomes" id="UP000294834">
    <property type="component" value="Unassembled WGS sequence"/>
</dbReference>
<name>A0AAX2QWS2_9BACT</name>
<feature type="transmembrane region" description="Helical" evidence="1">
    <location>
        <begin position="52"/>
        <end position="72"/>
    </location>
</feature>
<evidence type="ECO:0000313" key="2">
    <source>
        <dbReference type="EMBL" id="TDB02856.1"/>
    </source>
</evidence>
<evidence type="ECO:0000256" key="1">
    <source>
        <dbReference type="SAM" id="Phobius"/>
    </source>
</evidence>
<evidence type="ECO:0000313" key="3">
    <source>
        <dbReference type="Proteomes" id="UP000294834"/>
    </source>
</evidence>
<proteinExistence type="predicted"/>
<keyword evidence="1" id="KW-0472">Membrane</keyword>
<protein>
    <submittedName>
        <fullName evidence="2">DUF4133 domain-containing protein</fullName>
    </submittedName>
</protein>
<sequence>MSKEYPSYNVYKGLQKPLIFKGFKGKFIYIGGACIISALLLCAIVSTLASFMWGGITLVIVMFGGLGITSQLQRKGLHRKDKRKGIYIVSRTFIRDRKNKAYEKEK</sequence>
<reference evidence="2 3" key="1">
    <citation type="journal article" date="2019" name="Nat. Microbiol.">
        <title>Genomic variation and strain-specific functional adaptation in the human gut microbiome during early life.</title>
        <authorList>
            <person name="Vatanen T."/>
            <person name="Plichta D.R."/>
            <person name="Somani J."/>
            <person name="Munch P.C."/>
            <person name="Arthur T.D."/>
            <person name="Hall A.B."/>
            <person name="Rudolf S."/>
            <person name="Oakeley E.J."/>
            <person name="Ke X."/>
            <person name="Young R.A."/>
            <person name="Haiser H.J."/>
            <person name="Kolde R."/>
            <person name="Yassour M."/>
            <person name="Luopajarvi K."/>
            <person name="Siljander H."/>
            <person name="Virtanen S.M."/>
            <person name="Ilonen J."/>
            <person name="Uibo R."/>
            <person name="Tillmann V."/>
            <person name="Mokurov S."/>
            <person name="Dorshakova N."/>
            <person name="Porter J.A."/>
            <person name="McHardy A.C."/>
            <person name="Lahdesmaki H."/>
            <person name="Vlamakis H."/>
            <person name="Huttenhower C."/>
            <person name="Knip M."/>
            <person name="Xavier R.J."/>
        </authorList>
    </citation>
    <scope>NUCLEOTIDE SEQUENCE [LARGE SCALE GENOMIC DNA]</scope>
    <source>
        <strain evidence="2 3">RJX1052</strain>
    </source>
</reference>
<feature type="transmembrane region" description="Helical" evidence="1">
    <location>
        <begin position="27"/>
        <end position="46"/>
    </location>
</feature>
<dbReference type="EMBL" id="SLTX01000003">
    <property type="protein sequence ID" value="TDB02856.1"/>
    <property type="molecule type" value="Genomic_DNA"/>
</dbReference>
<gene>
    <name evidence="2" type="ORF">E1J06_24655</name>
</gene>
<comment type="caution">
    <text evidence="2">The sequence shown here is derived from an EMBL/GenBank/DDBJ whole genome shotgun (WGS) entry which is preliminary data.</text>
</comment>
<keyword evidence="1" id="KW-0812">Transmembrane</keyword>
<keyword evidence="1" id="KW-1133">Transmembrane helix</keyword>
<dbReference type="AlphaFoldDB" id="A0AAX2QWS2"/>